<evidence type="ECO:0000256" key="1">
    <source>
        <dbReference type="SAM" id="MobiDB-lite"/>
    </source>
</evidence>
<accession>A0A5S4HBN6</accession>
<name>A0A5S4HBN6_9ACTN</name>
<dbReference type="OrthoDB" id="4753036at2"/>
<comment type="caution">
    <text evidence="2">The sequence shown here is derived from an EMBL/GenBank/DDBJ whole genome shotgun (WGS) entry which is preliminary data.</text>
</comment>
<organism evidence="2 3">
    <name type="scientific">Actinomadura geliboluensis</name>
    <dbReference type="NCBI Taxonomy" id="882440"/>
    <lineage>
        <taxon>Bacteria</taxon>
        <taxon>Bacillati</taxon>
        <taxon>Actinomycetota</taxon>
        <taxon>Actinomycetes</taxon>
        <taxon>Streptosporangiales</taxon>
        <taxon>Thermomonosporaceae</taxon>
        <taxon>Actinomadura</taxon>
    </lineage>
</organism>
<feature type="region of interest" description="Disordered" evidence="1">
    <location>
        <begin position="39"/>
        <end position="62"/>
    </location>
</feature>
<proteinExistence type="predicted"/>
<dbReference type="EMBL" id="VCKZ01000002">
    <property type="protein sequence ID" value="TMR42396.1"/>
    <property type="molecule type" value="Genomic_DNA"/>
</dbReference>
<gene>
    <name evidence="2" type="ORF">ETD96_00745</name>
</gene>
<dbReference type="AlphaFoldDB" id="A0A5S4HBN6"/>
<dbReference type="Proteomes" id="UP000305238">
    <property type="component" value="Unassembled WGS sequence"/>
</dbReference>
<feature type="compositionally biased region" description="Polar residues" evidence="1">
    <location>
        <begin position="42"/>
        <end position="52"/>
    </location>
</feature>
<sequence length="62" mass="6612">MGEAIGQVLSYGVGVALSPFPIIGVMRWTPARTRLVEGTVSRRPSTVSTFSRVTPPGRKDAP</sequence>
<protein>
    <submittedName>
        <fullName evidence="2">Uncharacterized protein</fullName>
    </submittedName>
</protein>
<dbReference type="RefSeq" id="WP_138632343.1">
    <property type="nucleotide sequence ID" value="NZ_JASWDG010000005.1"/>
</dbReference>
<evidence type="ECO:0000313" key="2">
    <source>
        <dbReference type="EMBL" id="TMR42396.1"/>
    </source>
</evidence>
<keyword evidence="3" id="KW-1185">Reference proteome</keyword>
<reference evidence="2 3" key="1">
    <citation type="submission" date="2019-05" db="EMBL/GenBank/DDBJ databases">
        <title>Draft genome sequence of Actinomadura geliboluensis A8036.</title>
        <authorList>
            <person name="Saricaoglu S."/>
            <person name="Isik K."/>
        </authorList>
    </citation>
    <scope>NUCLEOTIDE SEQUENCE [LARGE SCALE GENOMIC DNA]</scope>
    <source>
        <strain evidence="2 3">A8036</strain>
    </source>
</reference>
<evidence type="ECO:0000313" key="3">
    <source>
        <dbReference type="Proteomes" id="UP000305238"/>
    </source>
</evidence>